<proteinExistence type="predicted"/>
<comment type="caution">
    <text evidence="1">The sequence shown here is derived from an EMBL/GenBank/DDBJ whole genome shotgun (WGS) entry which is preliminary data.</text>
</comment>
<dbReference type="EMBL" id="QOWE01000015">
    <property type="protein sequence ID" value="RCR68011.1"/>
    <property type="molecule type" value="Genomic_DNA"/>
</dbReference>
<keyword evidence="2" id="KW-1185">Reference proteome</keyword>
<accession>A0A368JPB5</accession>
<evidence type="ECO:0000313" key="1">
    <source>
        <dbReference type="EMBL" id="RCR68011.1"/>
    </source>
</evidence>
<protein>
    <submittedName>
        <fullName evidence="1">Uncharacterized protein</fullName>
    </submittedName>
</protein>
<dbReference type="Proteomes" id="UP000253383">
    <property type="component" value="Unassembled WGS sequence"/>
</dbReference>
<reference evidence="1 2" key="1">
    <citation type="submission" date="2018-07" db="EMBL/GenBank/DDBJ databases">
        <title>Genome analysis of Larkinella rosea.</title>
        <authorList>
            <person name="Zhou Z."/>
            <person name="Wang G."/>
        </authorList>
    </citation>
    <scope>NUCLEOTIDE SEQUENCE [LARGE SCALE GENOMIC DNA]</scope>
    <source>
        <strain evidence="2">zzj9</strain>
    </source>
</reference>
<organism evidence="1 2">
    <name type="scientific">Larkinella punicea</name>
    <dbReference type="NCBI Taxonomy" id="2315727"/>
    <lineage>
        <taxon>Bacteria</taxon>
        <taxon>Pseudomonadati</taxon>
        <taxon>Bacteroidota</taxon>
        <taxon>Cytophagia</taxon>
        <taxon>Cytophagales</taxon>
        <taxon>Spirosomataceae</taxon>
        <taxon>Larkinella</taxon>
    </lineage>
</organism>
<gene>
    <name evidence="1" type="ORF">DUE52_18250</name>
</gene>
<sequence>MNLMNSWATRTPMATPLTNYTVEMEHTGLSGWISYRESMLTLRFSYERMLTSIYVFVPGNEQWPAYCRSAGAKVATPRRTEIIQRIATELRNQQAPSMVQINDFGIEVVF</sequence>
<dbReference type="AlphaFoldDB" id="A0A368JPB5"/>
<name>A0A368JPB5_9BACT</name>
<evidence type="ECO:0000313" key="2">
    <source>
        <dbReference type="Proteomes" id="UP000253383"/>
    </source>
</evidence>